<keyword evidence="1 3" id="KW-0853">WD repeat</keyword>
<evidence type="ECO:0000313" key="6">
    <source>
        <dbReference type="Proteomes" id="UP001189429"/>
    </source>
</evidence>
<feature type="region of interest" description="Disordered" evidence="4">
    <location>
        <begin position="188"/>
        <end position="229"/>
    </location>
</feature>
<keyword evidence="6" id="KW-1185">Reference proteome</keyword>
<dbReference type="PANTHER" id="PTHR22847">
    <property type="entry name" value="WD40 REPEAT PROTEIN"/>
    <property type="match status" value="1"/>
</dbReference>
<feature type="repeat" description="WD" evidence="3">
    <location>
        <begin position="49"/>
        <end position="84"/>
    </location>
</feature>
<dbReference type="PANTHER" id="PTHR22847:SF637">
    <property type="entry name" value="WD REPEAT DOMAIN 5B"/>
    <property type="match status" value="1"/>
</dbReference>
<gene>
    <name evidence="5" type="ORF">PCOR1329_LOCUS35944</name>
</gene>
<dbReference type="EMBL" id="CAUYUJ010014386">
    <property type="protein sequence ID" value="CAK0840514.1"/>
    <property type="molecule type" value="Genomic_DNA"/>
</dbReference>
<accession>A0ABN9T631</accession>
<keyword evidence="2" id="KW-0677">Repeat</keyword>
<evidence type="ECO:0000313" key="5">
    <source>
        <dbReference type="EMBL" id="CAK0840514.1"/>
    </source>
</evidence>
<dbReference type="InterPro" id="IPR036322">
    <property type="entry name" value="WD40_repeat_dom_sf"/>
</dbReference>
<sequence>MPCRSRSLMQASKPVTMTYTSSGDWLVLGFEAGQMQIWNASSLMLEKTLSAHCDMVTSIVSSPASAGYDPRIVSCSKDQTLRLWRPVVGSWLLEQHSHEPRSGHFGVRSLSFSSDGMWLASVATELCVWRVRVARSVVSLELHQYLEAVCGSEGLRIAVFSVGGGIVAGSKDGVLGLWMKAEGRPDFLLGRDDEKPPAPLEHGAAAGPSPWTPGPRAKPMHRLSPQGIRPMRPLEQIASGWSAMASPAAAPRTLRPCVAVSRPTGQTHGLASAGRLAVSRPQSRGATPVSPVPPIPSSPASALAPSLSSPTLLGARSGLPGGRAGAAGDCPAGGDFEAALKRLCSEAATPPPPPRRNSLARVAIVKRISLEPEAIAG</sequence>
<evidence type="ECO:0000256" key="1">
    <source>
        <dbReference type="ARBA" id="ARBA00022574"/>
    </source>
</evidence>
<dbReference type="InterPro" id="IPR001680">
    <property type="entry name" value="WD40_rpt"/>
</dbReference>
<protein>
    <recommendedName>
        <fullName evidence="7">Protein HIRA</fullName>
    </recommendedName>
</protein>
<comment type="caution">
    <text evidence="5">The sequence shown here is derived from an EMBL/GenBank/DDBJ whole genome shotgun (WGS) entry which is preliminary data.</text>
</comment>
<feature type="compositionally biased region" description="Low complexity" evidence="4">
    <location>
        <begin position="298"/>
        <end position="309"/>
    </location>
</feature>
<evidence type="ECO:0000256" key="2">
    <source>
        <dbReference type="ARBA" id="ARBA00022737"/>
    </source>
</evidence>
<dbReference type="InterPro" id="IPR015943">
    <property type="entry name" value="WD40/YVTN_repeat-like_dom_sf"/>
</dbReference>
<dbReference type="Gene3D" id="2.130.10.10">
    <property type="entry name" value="YVTN repeat-like/Quinoprotein amine dehydrogenase"/>
    <property type="match status" value="1"/>
</dbReference>
<evidence type="ECO:0008006" key="7">
    <source>
        <dbReference type="Google" id="ProtNLM"/>
    </source>
</evidence>
<reference evidence="5" key="1">
    <citation type="submission" date="2023-10" db="EMBL/GenBank/DDBJ databases">
        <authorList>
            <person name="Chen Y."/>
            <person name="Shah S."/>
            <person name="Dougan E. K."/>
            <person name="Thang M."/>
            <person name="Chan C."/>
        </authorList>
    </citation>
    <scope>NUCLEOTIDE SEQUENCE [LARGE SCALE GENOMIC DNA]</scope>
</reference>
<organism evidence="5 6">
    <name type="scientific">Prorocentrum cordatum</name>
    <dbReference type="NCBI Taxonomy" id="2364126"/>
    <lineage>
        <taxon>Eukaryota</taxon>
        <taxon>Sar</taxon>
        <taxon>Alveolata</taxon>
        <taxon>Dinophyceae</taxon>
        <taxon>Prorocentrales</taxon>
        <taxon>Prorocentraceae</taxon>
        <taxon>Prorocentrum</taxon>
    </lineage>
</organism>
<dbReference type="PROSITE" id="PS50082">
    <property type="entry name" value="WD_REPEATS_2"/>
    <property type="match status" value="1"/>
</dbReference>
<dbReference type="Pfam" id="PF00400">
    <property type="entry name" value="WD40"/>
    <property type="match status" value="2"/>
</dbReference>
<name>A0ABN9T631_9DINO</name>
<dbReference type="SMART" id="SM00320">
    <property type="entry name" value="WD40"/>
    <property type="match status" value="3"/>
</dbReference>
<proteinExistence type="predicted"/>
<evidence type="ECO:0000256" key="3">
    <source>
        <dbReference type="PROSITE-ProRule" id="PRU00221"/>
    </source>
</evidence>
<dbReference type="Proteomes" id="UP001189429">
    <property type="component" value="Unassembled WGS sequence"/>
</dbReference>
<evidence type="ECO:0000256" key="4">
    <source>
        <dbReference type="SAM" id="MobiDB-lite"/>
    </source>
</evidence>
<dbReference type="SUPFAM" id="SSF50978">
    <property type="entry name" value="WD40 repeat-like"/>
    <property type="match status" value="1"/>
</dbReference>
<feature type="region of interest" description="Disordered" evidence="4">
    <location>
        <begin position="263"/>
        <end position="309"/>
    </location>
</feature>